<keyword evidence="2" id="KW-0456">Lyase</keyword>
<comment type="similarity">
    <text evidence="3">Belongs to the peptidase C56 family. HSP31-like subfamily.</text>
</comment>
<keyword evidence="1" id="KW-0346">Stress response</keyword>
<dbReference type="RefSeq" id="WP_282758335.1">
    <property type="nucleotide sequence ID" value="NZ_JASCTH010000004.1"/>
</dbReference>
<evidence type="ECO:0000313" key="5">
    <source>
        <dbReference type="EMBL" id="MDI6098593.1"/>
    </source>
</evidence>
<gene>
    <name evidence="5" type="ORF">QLQ12_08265</name>
</gene>
<evidence type="ECO:0000256" key="1">
    <source>
        <dbReference type="ARBA" id="ARBA00023016"/>
    </source>
</evidence>
<dbReference type="Proteomes" id="UP001241758">
    <property type="component" value="Unassembled WGS sequence"/>
</dbReference>
<dbReference type="InterPro" id="IPR029062">
    <property type="entry name" value="Class_I_gatase-like"/>
</dbReference>
<evidence type="ECO:0000256" key="2">
    <source>
        <dbReference type="ARBA" id="ARBA00023239"/>
    </source>
</evidence>
<dbReference type="CDD" id="cd03141">
    <property type="entry name" value="GATase1_Hsp31_like"/>
    <property type="match status" value="1"/>
</dbReference>
<dbReference type="PANTHER" id="PTHR48094">
    <property type="entry name" value="PROTEIN/NUCLEIC ACID DEGLYCASE DJ-1-RELATED"/>
    <property type="match status" value="1"/>
</dbReference>
<dbReference type="InterPro" id="IPR050325">
    <property type="entry name" value="Prot/Nucl_acid_deglycase"/>
</dbReference>
<keyword evidence="5" id="KW-0315">Glutamine amidotransferase</keyword>
<keyword evidence="6" id="KW-1185">Reference proteome</keyword>
<dbReference type="EMBL" id="JASCTH010000004">
    <property type="protein sequence ID" value="MDI6098593.1"/>
    <property type="molecule type" value="Genomic_DNA"/>
</dbReference>
<dbReference type="PANTHER" id="PTHR48094:SF11">
    <property type="entry name" value="GLUTATHIONE-INDEPENDENT GLYOXALASE HSP31-RELATED"/>
    <property type="match status" value="1"/>
</dbReference>
<evidence type="ECO:0000259" key="4">
    <source>
        <dbReference type="Pfam" id="PF01965"/>
    </source>
</evidence>
<organism evidence="5 6">
    <name type="scientific">Actinoplanes sandaracinus</name>
    <dbReference type="NCBI Taxonomy" id="3045177"/>
    <lineage>
        <taxon>Bacteria</taxon>
        <taxon>Bacillati</taxon>
        <taxon>Actinomycetota</taxon>
        <taxon>Actinomycetes</taxon>
        <taxon>Micromonosporales</taxon>
        <taxon>Micromonosporaceae</taxon>
        <taxon>Actinoplanes</taxon>
    </lineage>
</organism>
<sequence length="220" mass="22457">MSSRVLTVLTSHDLLGTTGRQTGFWLEELVTPVLAFRRAGLRVDLASVRGGRPPVDPASADFDTSAVADLDALLADTAALKSVDPGDYAAVFLVGGHGTMWDFPDDDTLAGIVSSVYRTGIVAAVCHGSTGLLGATTADGSPLVAGRTVAAFSDAEEALAGADTVIPFSLQQRLTALGAVVEEGAPFTATVRRDGRLITGQNPASSAGVAEALVQALPLP</sequence>
<comment type="caution">
    <text evidence="5">The sequence shown here is derived from an EMBL/GenBank/DDBJ whole genome shotgun (WGS) entry which is preliminary data.</text>
</comment>
<evidence type="ECO:0000313" key="6">
    <source>
        <dbReference type="Proteomes" id="UP001241758"/>
    </source>
</evidence>
<name>A0ABT6WFT5_9ACTN</name>
<dbReference type="Gene3D" id="3.40.50.880">
    <property type="match status" value="1"/>
</dbReference>
<proteinExistence type="inferred from homology"/>
<feature type="domain" description="DJ-1/PfpI" evidence="4">
    <location>
        <begin position="26"/>
        <end position="214"/>
    </location>
</feature>
<dbReference type="InterPro" id="IPR002818">
    <property type="entry name" value="DJ-1/PfpI"/>
</dbReference>
<dbReference type="Pfam" id="PF01965">
    <property type="entry name" value="DJ-1_PfpI"/>
    <property type="match status" value="1"/>
</dbReference>
<dbReference type="SUPFAM" id="SSF52317">
    <property type="entry name" value="Class I glutamine amidotransferase-like"/>
    <property type="match status" value="1"/>
</dbReference>
<protein>
    <submittedName>
        <fullName evidence="5">Type 1 glutamine amidotransferase domain-containing protein</fullName>
    </submittedName>
</protein>
<evidence type="ECO:0000256" key="3">
    <source>
        <dbReference type="ARBA" id="ARBA00038493"/>
    </source>
</evidence>
<reference evidence="5 6" key="1">
    <citation type="submission" date="2023-05" db="EMBL/GenBank/DDBJ databases">
        <title>Actinoplanes sp. NEAU-A12 genome sequencing.</title>
        <authorList>
            <person name="Wang Z.-S."/>
        </authorList>
    </citation>
    <scope>NUCLEOTIDE SEQUENCE [LARGE SCALE GENOMIC DNA]</scope>
    <source>
        <strain evidence="5 6">NEAU-A12</strain>
    </source>
</reference>
<accession>A0ABT6WFT5</accession>